<dbReference type="GO" id="GO:0046872">
    <property type="term" value="F:metal ion binding"/>
    <property type="evidence" value="ECO:0007669"/>
    <property type="project" value="UniProtKB-UniRule"/>
</dbReference>
<evidence type="ECO:0000313" key="10">
    <source>
        <dbReference type="Proteomes" id="UP001177140"/>
    </source>
</evidence>
<evidence type="ECO:0000259" key="8">
    <source>
        <dbReference type="Pfam" id="PF01432"/>
    </source>
</evidence>
<evidence type="ECO:0000256" key="1">
    <source>
        <dbReference type="ARBA" id="ARBA00006040"/>
    </source>
</evidence>
<dbReference type="GO" id="GO:0006518">
    <property type="term" value="P:peptide metabolic process"/>
    <property type="evidence" value="ECO:0007669"/>
    <property type="project" value="TreeGrafter"/>
</dbReference>
<proteinExistence type="inferred from homology"/>
<evidence type="ECO:0000256" key="5">
    <source>
        <dbReference type="ARBA" id="ARBA00022833"/>
    </source>
</evidence>
<dbReference type="InterPro" id="IPR045090">
    <property type="entry name" value="Pept_M3A_M3B"/>
</dbReference>
<evidence type="ECO:0000256" key="7">
    <source>
        <dbReference type="RuleBase" id="RU003435"/>
    </source>
</evidence>
<name>A0AA41VGF7_PAPNU</name>
<evidence type="ECO:0000256" key="6">
    <source>
        <dbReference type="ARBA" id="ARBA00023049"/>
    </source>
</evidence>
<dbReference type="GO" id="GO:0009507">
    <property type="term" value="C:chloroplast"/>
    <property type="evidence" value="ECO:0007669"/>
    <property type="project" value="TreeGrafter"/>
</dbReference>
<accession>A0AA41VGF7</accession>
<comment type="caution">
    <text evidence="9">The sequence shown here is derived from an EMBL/GenBank/DDBJ whole genome shotgun (WGS) entry which is preliminary data.</text>
</comment>
<feature type="domain" description="Peptidase M3A/M3B catalytic" evidence="8">
    <location>
        <begin position="10"/>
        <end position="104"/>
    </location>
</feature>
<protein>
    <recommendedName>
        <fullName evidence="8">Peptidase M3A/M3B catalytic domain-containing protein</fullName>
    </recommendedName>
</protein>
<organism evidence="9 10">
    <name type="scientific">Papaver nudicaule</name>
    <name type="common">Iceland poppy</name>
    <dbReference type="NCBI Taxonomy" id="74823"/>
    <lineage>
        <taxon>Eukaryota</taxon>
        <taxon>Viridiplantae</taxon>
        <taxon>Streptophyta</taxon>
        <taxon>Embryophyta</taxon>
        <taxon>Tracheophyta</taxon>
        <taxon>Spermatophyta</taxon>
        <taxon>Magnoliopsida</taxon>
        <taxon>Ranunculales</taxon>
        <taxon>Papaveraceae</taxon>
        <taxon>Papaveroideae</taxon>
        <taxon>Papaver</taxon>
    </lineage>
</organism>
<dbReference type="AlphaFoldDB" id="A0AA41VGF7"/>
<keyword evidence="4 7" id="KW-0378">Hydrolase</keyword>
<evidence type="ECO:0000256" key="4">
    <source>
        <dbReference type="ARBA" id="ARBA00022801"/>
    </source>
</evidence>
<evidence type="ECO:0000256" key="3">
    <source>
        <dbReference type="ARBA" id="ARBA00022723"/>
    </source>
</evidence>
<dbReference type="GO" id="GO:0004222">
    <property type="term" value="F:metalloendopeptidase activity"/>
    <property type="evidence" value="ECO:0007669"/>
    <property type="project" value="InterPro"/>
</dbReference>
<gene>
    <name evidence="9" type="ORF">MKW94_012608</name>
</gene>
<dbReference type="PANTHER" id="PTHR11804">
    <property type="entry name" value="PROTEASE M3 THIMET OLIGOPEPTIDASE-RELATED"/>
    <property type="match status" value="1"/>
</dbReference>
<dbReference type="Gene3D" id="1.10.1370.10">
    <property type="entry name" value="Neurolysin, domain 3"/>
    <property type="match status" value="1"/>
</dbReference>
<evidence type="ECO:0000313" key="9">
    <source>
        <dbReference type="EMBL" id="MCL7040822.1"/>
    </source>
</evidence>
<dbReference type="Proteomes" id="UP001177140">
    <property type="component" value="Unassembled WGS sequence"/>
</dbReference>
<dbReference type="Pfam" id="PF01432">
    <property type="entry name" value="Peptidase_M3"/>
    <property type="match status" value="1"/>
</dbReference>
<keyword evidence="3 7" id="KW-0479">Metal-binding</keyword>
<dbReference type="PANTHER" id="PTHR11804:SF83">
    <property type="entry name" value="LD37516P"/>
    <property type="match status" value="1"/>
</dbReference>
<keyword evidence="5 7" id="KW-0862">Zinc</keyword>
<dbReference type="InterPro" id="IPR024077">
    <property type="entry name" value="Neurolysin/TOP_dom2"/>
</dbReference>
<comment type="cofactor">
    <cofactor evidence="7">
        <name>Zn(2+)</name>
        <dbReference type="ChEBI" id="CHEBI:29105"/>
    </cofactor>
    <text evidence="7">Binds 1 zinc ion.</text>
</comment>
<keyword evidence="10" id="KW-1185">Reference proteome</keyword>
<keyword evidence="6 7" id="KW-0482">Metalloprotease</keyword>
<keyword evidence="2 7" id="KW-0645">Protease</keyword>
<comment type="similarity">
    <text evidence="1 7">Belongs to the peptidase M3 family.</text>
</comment>
<evidence type="ECO:0000256" key="2">
    <source>
        <dbReference type="ARBA" id="ARBA00022670"/>
    </source>
</evidence>
<dbReference type="SUPFAM" id="SSF55486">
    <property type="entry name" value="Metalloproteases ('zincins'), catalytic domain"/>
    <property type="match status" value="1"/>
</dbReference>
<dbReference type="EMBL" id="JAJJMA010216851">
    <property type="protein sequence ID" value="MCL7040822.1"/>
    <property type="molecule type" value="Genomic_DNA"/>
</dbReference>
<sequence>MPWCLPINLCYRDTLMGLTKHYETGETLLEEVYLKLLAARTFRSGSIRLRQIRFASTDLELHGNYVPGGSESIFYVDRRVGEKTQVVAPLPEDRFLSGFSHIFAAGRGVIS</sequence>
<dbReference type="InterPro" id="IPR001567">
    <property type="entry name" value="Pept_M3A_M3B_dom"/>
</dbReference>
<reference evidence="9" key="1">
    <citation type="submission" date="2022-03" db="EMBL/GenBank/DDBJ databases">
        <title>A functionally conserved STORR gene fusion in Papaver species that diverged 16.8 million years ago.</title>
        <authorList>
            <person name="Catania T."/>
        </authorList>
    </citation>
    <scope>NUCLEOTIDE SEQUENCE</scope>
    <source>
        <strain evidence="9">S-191538</strain>
    </source>
</reference>
<dbReference type="GO" id="GO:0006508">
    <property type="term" value="P:proteolysis"/>
    <property type="evidence" value="ECO:0007669"/>
    <property type="project" value="UniProtKB-KW"/>
</dbReference>